<sequence length="349" mass="40413">MKHQTCKKYVIAIATCLVVIMGIVYYYFFSSFSVKSETSYIYIDQDDSIDSVYNKLKPIANGHSFFAFRTLVRHFDYAKHIRTGRYAITKGEGALTLFRHLRNGQQTPVDLTIPSAVRTLGDLSYDISKKLMLDEEQLYDSLTNEQLCRQYGYDTTTIACMFIPNTYDIYWDISIPKFLDRMQKESKKFWNFERRKKAEAMGFTPIQVITLASIVDSETNNDAEKPMIAGLYYNRLKVRNAKYPDGMPLQSDPTIKFAWKRFDLKRIYNNLLYIHSPYNTYKNPGLPPGPICIPSVAGIDAVLNYVHHDYLYMCAKEDFSGTHNFARTYAEHMKNAAKYTKALNERGIK</sequence>
<evidence type="ECO:0000256" key="2">
    <source>
        <dbReference type="ARBA" id="ARBA00022692"/>
    </source>
</evidence>
<feature type="transmembrane region" description="Helical" evidence="7">
    <location>
        <begin position="9"/>
        <end position="29"/>
    </location>
</feature>
<evidence type="ECO:0000313" key="8">
    <source>
        <dbReference type="EMBL" id="MCO6024677.1"/>
    </source>
</evidence>
<accession>A0ABT1BW64</accession>
<comment type="similarity">
    <text evidence="7">Belongs to the transglycosylase MltG family.</text>
</comment>
<proteinExistence type="inferred from homology"/>
<dbReference type="RefSeq" id="WP_252760039.1">
    <property type="nucleotide sequence ID" value="NZ_JAMXLY010000005.1"/>
</dbReference>
<dbReference type="EC" id="4.2.2.29" evidence="7"/>
<keyword evidence="4 7" id="KW-0472">Membrane</keyword>
<gene>
    <name evidence="7 8" type="primary">mltG</name>
    <name evidence="8" type="ORF">NG821_02275</name>
</gene>
<evidence type="ECO:0000313" key="9">
    <source>
        <dbReference type="Proteomes" id="UP001204015"/>
    </source>
</evidence>
<dbReference type="EMBL" id="JAMXLY010000005">
    <property type="protein sequence ID" value="MCO6024677.1"/>
    <property type="molecule type" value="Genomic_DNA"/>
</dbReference>
<keyword evidence="9" id="KW-1185">Reference proteome</keyword>
<dbReference type="InterPro" id="IPR003770">
    <property type="entry name" value="MLTG-like"/>
</dbReference>
<dbReference type="NCBIfam" id="TIGR00247">
    <property type="entry name" value="endolytic transglycosylase MltG"/>
    <property type="match status" value="1"/>
</dbReference>
<keyword evidence="1 7" id="KW-1003">Cell membrane</keyword>
<keyword evidence="3 7" id="KW-1133">Transmembrane helix</keyword>
<dbReference type="Pfam" id="PF02618">
    <property type="entry name" value="YceG"/>
    <property type="match status" value="1"/>
</dbReference>
<comment type="caution">
    <text evidence="8">The sequence shown here is derived from an EMBL/GenBank/DDBJ whole genome shotgun (WGS) entry which is preliminary data.</text>
</comment>
<keyword evidence="2 7" id="KW-0812">Transmembrane</keyword>
<evidence type="ECO:0000256" key="1">
    <source>
        <dbReference type="ARBA" id="ARBA00022475"/>
    </source>
</evidence>
<comment type="subcellular location">
    <subcellularLocation>
        <location evidence="7">Cell membrane</location>
        <topology evidence="7">Single-pass membrane protein</topology>
    </subcellularLocation>
</comment>
<evidence type="ECO:0000256" key="3">
    <source>
        <dbReference type="ARBA" id="ARBA00022989"/>
    </source>
</evidence>
<dbReference type="CDD" id="cd08010">
    <property type="entry name" value="MltG_like"/>
    <property type="match status" value="1"/>
</dbReference>
<keyword evidence="5 7" id="KW-0456">Lyase</keyword>
<reference evidence="8 9" key="1">
    <citation type="submission" date="2022-06" db="EMBL/GenBank/DDBJ databases">
        <title>A taxonomic note on the genus Prevotella: Description of four novel genera and emended description of the genera Hallella and Xylanibacter.</title>
        <authorList>
            <person name="Hitch T.C.A."/>
        </authorList>
    </citation>
    <scope>NUCLEOTIDE SEQUENCE [LARGE SCALE GENOMIC DNA]</scope>
    <source>
        <strain evidence="8 9">DSM 100619</strain>
    </source>
</reference>
<comment type="catalytic activity">
    <reaction evidence="7">
        <text>a peptidoglycan chain = a peptidoglycan chain with N-acetyl-1,6-anhydromuramyl-[peptide] at the reducing end + a peptidoglycan chain with N-acetylglucosamine at the non-reducing end.</text>
        <dbReference type="EC" id="4.2.2.29"/>
    </reaction>
</comment>
<feature type="site" description="Important for catalytic activity" evidence="7">
    <location>
        <position position="218"/>
    </location>
</feature>
<dbReference type="Proteomes" id="UP001204015">
    <property type="component" value="Unassembled WGS sequence"/>
</dbReference>
<organism evidence="8 9">
    <name type="scientific">Segatella cerevisiae</name>
    <dbReference type="NCBI Taxonomy" id="2053716"/>
    <lineage>
        <taxon>Bacteria</taxon>
        <taxon>Pseudomonadati</taxon>
        <taxon>Bacteroidota</taxon>
        <taxon>Bacteroidia</taxon>
        <taxon>Bacteroidales</taxon>
        <taxon>Prevotellaceae</taxon>
        <taxon>Segatella</taxon>
    </lineage>
</organism>
<evidence type="ECO:0000256" key="6">
    <source>
        <dbReference type="ARBA" id="ARBA00023316"/>
    </source>
</evidence>
<name>A0ABT1BW64_9BACT</name>
<evidence type="ECO:0000256" key="4">
    <source>
        <dbReference type="ARBA" id="ARBA00023136"/>
    </source>
</evidence>
<dbReference type="PANTHER" id="PTHR30518">
    <property type="entry name" value="ENDOLYTIC MUREIN TRANSGLYCOSYLASE"/>
    <property type="match status" value="1"/>
</dbReference>
<dbReference type="HAMAP" id="MF_02065">
    <property type="entry name" value="MltG"/>
    <property type="match status" value="1"/>
</dbReference>
<dbReference type="PANTHER" id="PTHR30518:SF2">
    <property type="entry name" value="ENDOLYTIC MUREIN TRANSGLYCOSYLASE"/>
    <property type="match status" value="1"/>
</dbReference>
<protein>
    <recommendedName>
        <fullName evidence="7">Endolytic murein transglycosylase</fullName>
        <ecNumber evidence="7">4.2.2.29</ecNumber>
    </recommendedName>
    <alternativeName>
        <fullName evidence="7">Peptidoglycan lytic transglycosylase</fullName>
    </alternativeName>
    <alternativeName>
        <fullName evidence="7">Peptidoglycan polymerization terminase</fullName>
    </alternativeName>
</protein>
<keyword evidence="6 7" id="KW-0961">Cell wall biogenesis/degradation</keyword>
<evidence type="ECO:0000256" key="7">
    <source>
        <dbReference type="HAMAP-Rule" id="MF_02065"/>
    </source>
</evidence>
<comment type="function">
    <text evidence="7">Functions as a peptidoglycan terminase that cleaves nascent peptidoglycan strands endolytically to terminate their elongation.</text>
</comment>
<dbReference type="Gene3D" id="3.30.160.60">
    <property type="entry name" value="Classic Zinc Finger"/>
    <property type="match status" value="1"/>
</dbReference>
<evidence type="ECO:0000256" key="5">
    <source>
        <dbReference type="ARBA" id="ARBA00023239"/>
    </source>
</evidence>